<name>A0A8C4RVR9_ERPCA</name>
<evidence type="ECO:0000256" key="2">
    <source>
        <dbReference type="ARBA" id="ARBA00022679"/>
    </source>
</evidence>
<dbReference type="Pfam" id="PF00685">
    <property type="entry name" value="Sulfotransfer_1"/>
    <property type="match status" value="1"/>
</dbReference>
<dbReference type="InterPro" id="IPR000863">
    <property type="entry name" value="Sulfotransferase_dom"/>
</dbReference>
<keyword evidence="2 3" id="KW-0808">Transferase</keyword>
<dbReference type="AlphaFoldDB" id="A0A8C4RVR9"/>
<keyword evidence="6" id="KW-1185">Reference proteome</keyword>
<dbReference type="InterPro" id="IPR027417">
    <property type="entry name" value="P-loop_NTPase"/>
</dbReference>
<dbReference type="PANTHER" id="PTHR11783">
    <property type="entry name" value="SULFOTRANSFERASE SULT"/>
    <property type="match status" value="1"/>
</dbReference>
<dbReference type="EC" id="2.8.2.-" evidence="3"/>
<reference evidence="5" key="1">
    <citation type="submission" date="2021-06" db="EMBL/GenBank/DDBJ databases">
        <authorList>
            <consortium name="Wellcome Sanger Institute Data Sharing"/>
        </authorList>
    </citation>
    <scope>NUCLEOTIDE SEQUENCE [LARGE SCALE GENOMIC DNA]</scope>
</reference>
<comment type="similarity">
    <text evidence="1 3">Belongs to the sulfotransferase 1 family.</text>
</comment>
<evidence type="ECO:0000313" key="6">
    <source>
        <dbReference type="Proteomes" id="UP000694620"/>
    </source>
</evidence>
<dbReference type="Ensembl" id="ENSECRT00000008520.1">
    <property type="protein sequence ID" value="ENSECRP00000008380.1"/>
    <property type="gene ID" value="ENSECRG00000005612.1"/>
</dbReference>
<gene>
    <name evidence="5" type="primary">LOC114648297</name>
</gene>
<organism evidence="5 6">
    <name type="scientific">Erpetoichthys calabaricus</name>
    <name type="common">Rope fish</name>
    <name type="synonym">Calamoichthys calabaricus</name>
    <dbReference type="NCBI Taxonomy" id="27687"/>
    <lineage>
        <taxon>Eukaryota</taxon>
        <taxon>Metazoa</taxon>
        <taxon>Chordata</taxon>
        <taxon>Craniata</taxon>
        <taxon>Vertebrata</taxon>
        <taxon>Euteleostomi</taxon>
        <taxon>Actinopterygii</taxon>
        <taxon>Polypteriformes</taxon>
        <taxon>Polypteridae</taxon>
        <taxon>Erpetoichthys</taxon>
    </lineage>
</organism>
<dbReference type="GO" id="GO:0008146">
    <property type="term" value="F:sulfotransferase activity"/>
    <property type="evidence" value="ECO:0007669"/>
    <property type="project" value="InterPro"/>
</dbReference>
<evidence type="ECO:0000256" key="3">
    <source>
        <dbReference type="RuleBase" id="RU361155"/>
    </source>
</evidence>
<evidence type="ECO:0000313" key="5">
    <source>
        <dbReference type="Ensembl" id="ENSECRP00000008380.1"/>
    </source>
</evidence>
<reference evidence="5" key="2">
    <citation type="submission" date="2025-08" db="UniProtKB">
        <authorList>
            <consortium name="Ensembl"/>
        </authorList>
    </citation>
    <scope>IDENTIFICATION</scope>
</reference>
<dbReference type="SUPFAM" id="SSF52540">
    <property type="entry name" value="P-loop containing nucleoside triphosphate hydrolases"/>
    <property type="match status" value="1"/>
</dbReference>
<feature type="domain" description="Sulfotransferase" evidence="4">
    <location>
        <begin position="99"/>
        <end position="333"/>
    </location>
</feature>
<accession>A0A8C4RVR9</accession>
<evidence type="ECO:0000259" key="4">
    <source>
        <dbReference type="Pfam" id="PF00685"/>
    </source>
</evidence>
<evidence type="ECO:0000256" key="1">
    <source>
        <dbReference type="ARBA" id="ARBA00005771"/>
    </source>
</evidence>
<proteinExistence type="inferred from homology"/>
<dbReference type="Proteomes" id="UP000694620">
    <property type="component" value="Chromosome 3"/>
</dbReference>
<protein>
    <recommendedName>
        <fullName evidence="3">Sulfotransferase</fullName>
        <ecNumber evidence="3">2.8.2.-</ecNumber>
    </recommendedName>
</protein>
<dbReference type="Gene3D" id="3.40.50.300">
    <property type="entry name" value="P-loop containing nucleotide triphosphate hydrolases"/>
    <property type="match status" value="1"/>
</dbReference>
<dbReference type="GeneTree" id="ENSGT00940000159084"/>
<reference evidence="5" key="3">
    <citation type="submission" date="2025-09" db="UniProtKB">
        <authorList>
            <consortium name="Ensembl"/>
        </authorList>
    </citation>
    <scope>IDENTIFICATION</scope>
</reference>
<sequence length="346" mass="40363">MQSRSLKFIAAAVFNVKVRHHFTLYRHLPVGQIHSQHSRTKQASNMDRETAMKDLEDLVEKVKEMPVEDKQFMYKGTLYPLFTSPETLQALDNFEARADDILLVSYPKCGFNWLFHILNSLAITAGTTEKGNEIRPPMLEFRRPENLQVFSNMPSRRILGTHLHPDNLPKSFIEKKVKILAMIRNPKDTAVSYYHFQYNNPVMGFNYTWDEFFSIFIEGEVFYGSYFDYISAWNKKVNDENILVVIYEELKKNMAEEIKKIAKFLNLTITEEQIQSISSKSTFKSMKENSMNTHGIMGNSIFRKGDTGDWKNCFPEEHSKAIDDKFEKHLEGTKIGDLLKYNEYCK</sequence>